<organism evidence="1 2">
    <name type="scientific">Trinickia caryophylli</name>
    <name type="common">Paraburkholderia caryophylli</name>
    <dbReference type="NCBI Taxonomy" id="28094"/>
    <lineage>
        <taxon>Bacteria</taxon>
        <taxon>Pseudomonadati</taxon>
        <taxon>Pseudomonadota</taxon>
        <taxon>Betaproteobacteria</taxon>
        <taxon>Burkholderiales</taxon>
        <taxon>Burkholderiaceae</taxon>
        <taxon>Trinickia</taxon>
    </lineage>
</organism>
<name>A0A1X7EG19_TRICW</name>
<keyword evidence="2" id="KW-1185">Reference proteome</keyword>
<dbReference type="STRING" id="28094.SAMN06295900_105346"/>
<proteinExistence type="predicted"/>
<dbReference type="RefSeq" id="WP_139831157.1">
    <property type="nucleotide sequence ID" value="NZ_BSQD01000004.1"/>
</dbReference>
<dbReference type="Proteomes" id="UP000192911">
    <property type="component" value="Unassembled WGS sequence"/>
</dbReference>
<dbReference type="OrthoDB" id="9130948at2"/>
<protein>
    <submittedName>
        <fullName evidence="1">Uncharacterized protein</fullName>
    </submittedName>
</protein>
<dbReference type="GeneID" id="95553571"/>
<evidence type="ECO:0000313" key="2">
    <source>
        <dbReference type="Proteomes" id="UP000192911"/>
    </source>
</evidence>
<evidence type="ECO:0000313" key="1">
    <source>
        <dbReference type="EMBL" id="SMF33333.1"/>
    </source>
</evidence>
<dbReference type="EMBL" id="FXAH01000005">
    <property type="protein sequence ID" value="SMF33333.1"/>
    <property type="molecule type" value="Genomic_DNA"/>
</dbReference>
<reference evidence="2" key="1">
    <citation type="submission" date="2017-04" db="EMBL/GenBank/DDBJ databases">
        <authorList>
            <person name="Varghese N."/>
            <person name="Submissions S."/>
        </authorList>
    </citation>
    <scope>NUCLEOTIDE SEQUENCE [LARGE SCALE GENOMIC DNA]</scope>
    <source>
        <strain evidence="2">Ballard 720</strain>
    </source>
</reference>
<gene>
    <name evidence="1" type="ORF">SAMN06295900_105346</name>
</gene>
<sequence>MTTVHPPEATHMVSFPDWEPDNNALGYCSSSAQNPNLTITLTPIGKAWSRWALAGTNVIVKWLKLPGTPEYLHVLDGETSTSMRLPRRLRQRSAMDIVRVNTSLSTHFGVRTVLYYGKTAAFANDAITVTPLGKWLYAVPMGSTIEIINLSDPGNGLKSGVFGSQSTIEKNSIAPAKFFKDAPAA</sequence>
<accession>A0A1X7EG19</accession>
<dbReference type="AlphaFoldDB" id="A0A1X7EG19"/>